<keyword evidence="4" id="KW-1185">Reference proteome</keyword>
<dbReference type="PANTHER" id="PTHR11895:SF7">
    <property type="entry name" value="GLUTAMYL-TRNA(GLN) AMIDOTRANSFERASE SUBUNIT A, MITOCHONDRIAL"/>
    <property type="match status" value="1"/>
</dbReference>
<dbReference type="AlphaFoldDB" id="A0A2M9G1R4"/>
<dbReference type="SUPFAM" id="SSF75304">
    <property type="entry name" value="Amidase signature (AS) enzymes"/>
    <property type="match status" value="1"/>
</dbReference>
<dbReference type="GO" id="GO:0003824">
    <property type="term" value="F:catalytic activity"/>
    <property type="evidence" value="ECO:0007669"/>
    <property type="project" value="InterPro"/>
</dbReference>
<comment type="similarity">
    <text evidence="1">Belongs to the amidase family.</text>
</comment>
<dbReference type="InterPro" id="IPR036928">
    <property type="entry name" value="AS_sf"/>
</dbReference>
<dbReference type="RefSeq" id="WP_109793687.1">
    <property type="nucleotide sequence ID" value="NZ_PHIG01000032.1"/>
</dbReference>
<dbReference type="InterPro" id="IPR000120">
    <property type="entry name" value="Amidase"/>
</dbReference>
<gene>
    <name evidence="3" type="ORF">CVT23_11495</name>
</gene>
<evidence type="ECO:0000259" key="2">
    <source>
        <dbReference type="Pfam" id="PF01425"/>
    </source>
</evidence>
<name>A0A2M9G1R4_9PROT</name>
<protein>
    <submittedName>
        <fullName evidence="3">Amidase</fullName>
    </submittedName>
</protein>
<comment type="caution">
    <text evidence="3">The sequence shown here is derived from an EMBL/GenBank/DDBJ whole genome shotgun (WGS) entry which is preliminary data.</text>
</comment>
<dbReference type="NCBIfam" id="NF004815">
    <property type="entry name" value="PRK06169.1"/>
    <property type="match status" value="1"/>
</dbReference>
<dbReference type="EMBL" id="PHIG01000032">
    <property type="protein sequence ID" value="PJK29662.1"/>
    <property type="molecule type" value="Genomic_DNA"/>
</dbReference>
<organism evidence="3 4">
    <name type="scientific">Minwuia thermotolerans</name>
    <dbReference type="NCBI Taxonomy" id="2056226"/>
    <lineage>
        <taxon>Bacteria</taxon>
        <taxon>Pseudomonadati</taxon>
        <taxon>Pseudomonadota</taxon>
        <taxon>Alphaproteobacteria</taxon>
        <taxon>Minwuiales</taxon>
        <taxon>Minwuiaceae</taxon>
        <taxon>Minwuia</taxon>
    </lineage>
</organism>
<dbReference type="PANTHER" id="PTHR11895">
    <property type="entry name" value="TRANSAMIDASE"/>
    <property type="match status" value="1"/>
</dbReference>
<evidence type="ECO:0000313" key="4">
    <source>
        <dbReference type="Proteomes" id="UP000229498"/>
    </source>
</evidence>
<dbReference type="InterPro" id="IPR023631">
    <property type="entry name" value="Amidase_dom"/>
</dbReference>
<accession>A0A2M9G1R4</accession>
<sequence length="468" mass="49054">MGDRDLIYLSAGDLVRGYERGDFSPVEVTEAVFRRIDAVDGTLNAFRVLDRDGAMAGARASERRWREGAPLSPVDGVPTTIKDLFDMRGLSTLRGSRTSDTTPAAEDAPTPARLRAAGAVLLGKTNTPEYGWKGVTDSPLTGVTRNPWNTDTTPGGSSGGASAACAAGMGALHLGTDGGGSIRIPAAFAGVFGHKPSFGRVPYYPASPMGTLAHSGPLTRTVADSLLMLNVMMGEDTKDWYSVPSDPIPARVLSGGVEGLRIAYSPDLGHARVDAEVAAAVRAAAEALADLGAEIVETDPGIGDTVEIFNTLWQSGAYGVLRNLPEEKKAELDPGLAGIIGIASGISLGEYMDAMRLRALLGSNMKLFMAGYDALITPSLSVPAFGVDRLVPEGWEEGGNGWVAWTPFSYPFNLTQQPACSVPCGFTDGGLPVGLQIVGRMFDDPTVLRIAAAYEAANPVAASRRPEL</sequence>
<proteinExistence type="inferred from homology"/>
<dbReference type="OrthoDB" id="9814821at2"/>
<dbReference type="Proteomes" id="UP000229498">
    <property type="component" value="Unassembled WGS sequence"/>
</dbReference>
<evidence type="ECO:0000256" key="1">
    <source>
        <dbReference type="ARBA" id="ARBA00009199"/>
    </source>
</evidence>
<dbReference type="Pfam" id="PF01425">
    <property type="entry name" value="Amidase"/>
    <property type="match status" value="1"/>
</dbReference>
<dbReference type="Gene3D" id="3.90.1300.10">
    <property type="entry name" value="Amidase signature (AS) domain"/>
    <property type="match status" value="1"/>
</dbReference>
<reference evidence="3 4" key="1">
    <citation type="submission" date="2017-11" db="EMBL/GenBank/DDBJ databases">
        <title>Draft genome sequence of Rhizobiales bacterium SY3-13.</title>
        <authorList>
            <person name="Sun C."/>
        </authorList>
    </citation>
    <scope>NUCLEOTIDE SEQUENCE [LARGE SCALE GENOMIC DNA]</scope>
    <source>
        <strain evidence="3 4">SY3-13</strain>
    </source>
</reference>
<evidence type="ECO:0000313" key="3">
    <source>
        <dbReference type="EMBL" id="PJK29662.1"/>
    </source>
</evidence>
<feature type="domain" description="Amidase" evidence="2">
    <location>
        <begin position="27"/>
        <end position="448"/>
    </location>
</feature>